<evidence type="ECO:0000313" key="2">
    <source>
        <dbReference type="Proteomes" id="UP000199533"/>
    </source>
</evidence>
<keyword evidence="2" id="KW-1185">Reference proteome</keyword>
<dbReference type="AlphaFoldDB" id="A0A1I4G114"/>
<accession>A0A1I4G114</accession>
<name>A0A1I4G114_9PROT</name>
<reference evidence="2" key="1">
    <citation type="submission" date="2016-10" db="EMBL/GenBank/DDBJ databases">
        <authorList>
            <person name="Varghese N."/>
            <person name="Submissions S."/>
        </authorList>
    </citation>
    <scope>NUCLEOTIDE SEQUENCE [LARGE SCALE GENOMIC DNA]</scope>
    <source>
        <strain evidence="2">Nm69</strain>
    </source>
</reference>
<dbReference type="RefSeq" id="WP_090702865.1">
    <property type="nucleotide sequence ID" value="NZ_FOSP01000046.1"/>
</dbReference>
<organism evidence="1 2">
    <name type="scientific">Nitrosomonas aestuarii</name>
    <dbReference type="NCBI Taxonomy" id="52441"/>
    <lineage>
        <taxon>Bacteria</taxon>
        <taxon>Pseudomonadati</taxon>
        <taxon>Pseudomonadota</taxon>
        <taxon>Betaproteobacteria</taxon>
        <taxon>Nitrosomonadales</taxon>
        <taxon>Nitrosomonadaceae</taxon>
        <taxon>Nitrosomonas</taxon>
    </lineage>
</organism>
<dbReference type="EMBL" id="FOSP01000046">
    <property type="protein sequence ID" value="SFL23842.1"/>
    <property type="molecule type" value="Genomic_DNA"/>
</dbReference>
<proteinExistence type="predicted"/>
<protein>
    <submittedName>
        <fullName evidence="1">Uncharacterized protein</fullName>
    </submittedName>
</protein>
<dbReference type="Proteomes" id="UP000199533">
    <property type="component" value="Unassembled WGS sequence"/>
</dbReference>
<sequence length="127" mass="14018">MKTLSDRVDEYLLQERSISNILDVEIALPMAVAATRFYAGYAAIESHADLDPAPAISPDTEISNSEWSVIRPLFVLYTEKESAIQLEATGMLGVGMHGRSSSEVGQEITQIEMEMPKRAFVQDIITV</sequence>
<evidence type="ECO:0000313" key="1">
    <source>
        <dbReference type="EMBL" id="SFL23842.1"/>
    </source>
</evidence>
<gene>
    <name evidence="1" type="ORF">SAMN05216302_10468</name>
</gene>
<dbReference type="STRING" id="52441.SAMN05216302_10468"/>
<dbReference type="OrthoDB" id="9135870at2"/>